<dbReference type="InterPro" id="IPR050902">
    <property type="entry name" value="ABC_Transporter_SBP"/>
</dbReference>
<dbReference type="PANTHER" id="PTHR30535">
    <property type="entry name" value="VITAMIN B12-BINDING PROTEIN"/>
    <property type="match status" value="1"/>
</dbReference>
<dbReference type="KEGG" id="ccun:CCUN_1732"/>
<evidence type="ECO:0000313" key="3">
    <source>
        <dbReference type="Proteomes" id="UP000192902"/>
    </source>
</evidence>
<feature type="domain" description="Fe/B12 periplasmic-binding" evidence="1">
    <location>
        <begin position="20"/>
        <end position="269"/>
    </location>
</feature>
<dbReference type="GO" id="GO:0071281">
    <property type="term" value="P:cellular response to iron ion"/>
    <property type="evidence" value="ECO:0007669"/>
    <property type="project" value="TreeGrafter"/>
</dbReference>
<dbReference type="PROSITE" id="PS50983">
    <property type="entry name" value="FE_B12_PBP"/>
    <property type="match status" value="1"/>
</dbReference>
<dbReference type="STRING" id="1121267.CCUN_1732"/>
<evidence type="ECO:0000259" key="1">
    <source>
        <dbReference type="PROSITE" id="PS50983"/>
    </source>
</evidence>
<name>A0A1W6BYY9_9BACT</name>
<dbReference type="eggNOG" id="COG0614">
    <property type="taxonomic scope" value="Bacteria"/>
</dbReference>
<dbReference type="OrthoDB" id="9787830at2"/>
<gene>
    <name evidence="2" type="primary">chuD</name>
    <name evidence="2" type="ORF">CCUN_1732</name>
</gene>
<accession>A0A1W6BYY9</accession>
<reference evidence="2 3" key="1">
    <citation type="submission" date="2017-04" db="EMBL/GenBank/DDBJ databases">
        <title>Complete genome sequence of the Campylobacter cuniculorum type strain LMG24588.</title>
        <authorList>
            <person name="Miller W.G."/>
            <person name="Yee E."/>
            <person name="Revez J."/>
            <person name="Bono J.L."/>
            <person name="Rossi M."/>
        </authorList>
    </citation>
    <scope>NUCLEOTIDE SEQUENCE [LARGE SCALE GENOMIC DNA]</scope>
    <source>
        <strain evidence="2 3">LMG 24588</strain>
    </source>
</reference>
<dbReference type="Proteomes" id="UP000192902">
    <property type="component" value="Chromosome"/>
</dbReference>
<dbReference type="Pfam" id="PF01497">
    <property type="entry name" value="Peripla_BP_2"/>
    <property type="match status" value="1"/>
</dbReference>
<organism evidence="2 3">
    <name type="scientific">Campylobacter cuniculorum DSM 23162 = LMG 24588</name>
    <dbReference type="NCBI Taxonomy" id="1121267"/>
    <lineage>
        <taxon>Bacteria</taxon>
        <taxon>Pseudomonadati</taxon>
        <taxon>Campylobacterota</taxon>
        <taxon>Epsilonproteobacteria</taxon>
        <taxon>Campylobacterales</taxon>
        <taxon>Campylobacteraceae</taxon>
        <taxon>Campylobacter</taxon>
    </lineage>
</organism>
<proteinExistence type="predicted"/>
<dbReference type="AlphaFoldDB" id="A0A1W6BYY9"/>
<dbReference type="PANTHER" id="PTHR30535:SF34">
    <property type="entry name" value="MOLYBDATE-BINDING PROTEIN MOLA"/>
    <property type="match status" value="1"/>
</dbReference>
<dbReference type="InterPro" id="IPR002491">
    <property type="entry name" value="ABC_transptr_periplasmic_BD"/>
</dbReference>
<dbReference type="SUPFAM" id="SSF53807">
    <property type="entry name" value="Helical backbone' metal receptor"/>
    <property type="match status" value="1"/>
</dbReference>
<evidence type="ECO:0000313" key="2">
    <source>
        <dbReference type="EMBL" id="ARJ57306.1"/>
    </source>
</evidence>
<dbReference type="Gene3D" id="3.40.50.1980">
    <property type="entry name" value="Nitrogenase molybdenum iron protein domain"/>
    <property type="match status" value="2"/>
</dbReference>
<dbReference type="EMBL" id="CP020867">
    <property type="protein sequence ID" value="ARJ57306.1"/>
    <property type="molecule type" value="Genomic_DNA"/>
</dbReference>
<protein>
    <submittedName>
        <fullName evidence="2">Heme ABC transporter ChuBCD, periplasmic substrate-binding protein</fullName>
    </submittedName>
</protein>
<dbReference type="RefSeq" id="WP_027305812.1">
    <property type="nucleotide sequence ID" value="NZ_CP020867.1"/>
</dbReference>
<sequence length="270" mass="30867">MKKILFLCVFLSYCLGANQRLVVLDPASIETLFLLKAQENIVGIASLQHSSIYPQEETSKLPSVGSFSHPSLEKILRLRPTLVILSSYSLNLEQSLKNFGIKTLYLKADHLNDIKNHIKILANIVDKQELGEELLQKFENDLEKLQKEPFNESGIYLFSNQPLMAFADNSIIADIFKLIGIKNLSPQSDIKRPIISSEFILKQNPDIIMLGMQINNTKEFLRLNPLLKNTNAYKKAQIYFNENTSILLRLSPKITERILEFKENLKKGEF</sequence>